<dbReference type="PANTHER" id="PTHR16305">
    <property type="entry name" value="TESTICULAR SOLUBLE ADENYLYL CYCLASE"/>
    <property type="match status" value="1"/>
</dbReference>
<keyword evidence="2" id="KW-0067">ATP-binding</keyword>
<dbReference type="PRINTS" id="PR00038">
    <property type="entry name" value="HTHLUXR"/>
</dbReference>
<dbReference type="PROSITE" id="PS50043">
    <property type="entry name" value="HTH_LUXR_2"/>
    <property type="match status" value="1"/>
</dbReference>
<dbReference type="InterPro" id="IPR027417">
    <property type="entry name" value="P-loop_NTPase"/>
</dbReference>
<dbReference type="Pfam" id="PF13191">
    <property type="entry name" value="AAA_16"/>
    <property type="match status" value="1"/>
</dbReference>
<dbReference type="InterPro" id="IPR016032">
    <property type="entry name" value="Sig_transdc_resp-reg_C-effctor"/>
</dbReference>
<dbReference type="InterPro" id="IPR036388">
    <property type="entry name" value="WH-like_DNA-bd_sf"/>
</dbReference>
<dbReference type="SMART" id="SM00421">
    <property type="entry name" value="HTH_LUXR"/>
    <property type="match status" value="1"/>
</dbReference>
<dbReference type="InterPro" id="IPR000792">
    <property type="entry name" value="Tscrpt_reg_LuxR_C"/>
</dbReference>
<evidence type="ECO:0000313" key="4">
    <source>
        <dbReference type="EMBL" id="MTB97271.1"/>
    </source>
</evidence>
<dbReference type="PROSITE" id="PS00622">
    <property type="entry name" value="HTH_LUXR_1"/>
    <property type="match status" value="1"/>
</dbReference>
<dbReference type="GO" id="GO:0003677">
    <property type="term" value="F:DNA binding"/>
    <property type="evidence" value="ECO:0007669"/>
    <property type="project" value="InterPro"/>
</dbReference>
<dbReference type="Proteomes" id="UP000433406">
    <property type="component" value="Unassembled WGS sequence"/>
</dbReference>
<dbReference type="InterPro" id="IPR041664">
    <property type="entry name" value="AAA_16"/>
</dbReference>
<accession>A0A6I3JGJ4</accession>
<sequence>MDPARRRHAQTRHVTATANPSAASSRTSRNPIWGARSPARPLVCAPELEREPVDARPRTETTIVKQLLGRRREYEAVRLLLDCAHAGQSGVLVVRGEAGIGKTAILELARDLGAEQFQVVSASGVESETEFAFAGLHQLCAPLLRRADILSDPQREALLVALGWQTGPAPDLFLVGLAVLNLWSDAADEQPLLCVVDDVQWFDQASAQVLAFVARRLSAERVALLFGRRETEGDHHDPFRGLAEIHVGRLSDAESRQLLESVTNVTMDKSVRDQIIAEARGNPLALLELPRSARPERLAGGYALPYVAGVPRRIEDSFRRRSRDLPTDTQELLLIAAAEPTGDPALLERAAARLDLDVQAAVAAESAGLLEIGPARVRFAHPLVRSAVYQAANPQDHRRVHRALAEATVASDPDRRAWHRAQAVQGVDEQVAAELEASAVRARSRGGLAAAAAFLQGAAELTPDPVLRAKRSLAAALAKYEAGSFDEARRLIEVAVDVNLEPLDHARAVLLRTRMDYQEARHGSPPKALLAVAAGLAPLDPVLSRETYLDALDGAIVTGGVEPGWGPRVAAEAALNAPPAPTPPQLADLLLDGLTTMYTKGYEASVPELRRALDAMVALESSADLDGSRRWLGLASRTAIALFDDDLVNALADRHVALAREAGALATLPTALLIQSLMAVLSGDLARAELVAGQTSILAPSRALPQLHAHLILAAWRGATEEASELRASVERGSEGPAQRTERLMTTYAMSVLHNGHGDYAAALEVALQSFQASELSLGSLPHPELVEAACRQGRPELAAEALAELTARAQASGTSWGLGLAARSRALVSSGSEAEALYREAIEHLAKPRTAGHLARAHLLYGEWLRREGRRQDAREQLRTAHRMLAEMGAAGFAERAARELRATGEHPRRRDAQAADALTEQELQVARLVATGATSKEVGAALFLSPRTIEAHLRNIFRKLGITSRRQLAEVKLS</sequence>
<evidence type="ECO:0000256" key="2">
    <source>
        <dbReference type="ARBA" id="ARBA00022840"/>
    </source>
</evidence>
<feature type="compositionally biased region" description="Polar residues" evidence="3">
    <location>
        <begin position="12"/>
        <end position="30"/>
    </location>
</feature>
<proteinExistence type="predicted"/>
<dbReference type="SUPFAM" id="SSF52540">
    <property type="entry name" value="P-loop containing nucleoside triphosphate hydrolases"/>
    <property type="match status" value="1"/>
</dbReference>
<dbReference type="GO" id="GO:0005524">
    <property type="term" value="F:ATP binding"/>
    <property type="evidence" value="ECO:0007669"/>
    <property type="project" value="UniProtKB-KW"/>
</dbReference>
<evidence type="ECO:0000313" key="5">
    <source>
        <dbReference type="Proteomes" id="UP000433406"/>
    </source>
</evidence>
<dbReference type="Pfam" id="PF00196">
    <property type="entry name" value="GerE"/>
    <property type="match status" value="1"/>
</dbReference>
<dbReference type="RefSeq" id="WP_154617110.1">
    <property type="nucleotide sequence ID" value="NZ_CP053660.1"/>
</dbReference>
<dbReference type="Gene3D" id="1.10.10.10">
    <property type="entry name" value="Winged helix-like DNA-binding domain superfamily/Winged helix DNA-binding domain"/>
    <property type="match status" value="1"/>
</dbReference>
<reference evidence="4 5" key="1">
    <citation type="submission" date="2019-10" db="EMBL/GenBank/DDBJ databases">
        <title>Nocardioides novel species isolated from the excrement of Marmot.</title>
        <authorList>
            <person name="Zhang G."/>
        </authorList>
    </citation>
    <scope>NUCLEOTIDE SEQUENCE [LARGE SCALE GENOMIC DNA]</scope>
    <source>
        <strain evidence="5">zg-579</strain>
    </source>
</reference>
<gene>
    <name evidence="4" type="ORF">GGQ22_19585</name>
</gene>
<dbReference type="GO" id="GO:0006355">
    <property type="term" value="P:regulation of DNA-templated transcription"/>
    <property type="evidence" value="ECO:0007669"/>
    <property type="project" value="InterPro"/>
</dbReference>
<feature type="region of interest" description="Disordered" evidence="3">
    <location>
        <begin position="1"/>
        <end position="32"/>
    </location>
</feature>
<evidence type="ECO:0000256" key="1">
    <source>
        <dbReference type="ARBA" id="ARBA00022741"/>
    </source>
</evidence>
<keyword evidence="5" id="KW-1185">Reference proteome</keyword>
<protein>
    <submittedName>
        <fullName evidence="4">AAA family ATPase</fullName>
    </submittedName>
</protein>
<evidence type="ECO:0000256" key="3">
    <source>
        <dbReference type="SAM" id="MobiDB-lite"/>
    </source>
</evidence>
<feature type="compositionally biased region" description="Basic residues" evidence="3">
    <location>
        <begin position="1"/>
        <end position="11"/>
    </location>
</feature>
<dbReference type="SUPFAM" id="SSF46894">
    <property type="entry name" value="C-terminal effector domain of the bipartite response regulators"/>
    <property type="match status" value="1"/>
</dbReference>
<dbReference type="EMBL" id="WLCI01000021">
    <property type="protein sequence ID" value="MTB97271.1"/>
    <property type="molecule type" value="Genomic_DNA"/>
</dbReference>
<dbReference type="GO" id="GO:0004016">
    <property type="term" value="F:adenylate cyclase activity"/>
    <property type="evidence" value="ECO:0007669"/>
    <property type="project" value="TreeGrafter"/>
</dbReference>
<dbReference type="CDD" id="cd06170">
    <property type="entry name" value="LuxR_C_like"/>
    <property type="match status" value="1"/>
</dbReference>
<dbReference type="SUPFAM" id="SSF48452">
    <property type="entry name" value="TPR-like"/>
    <property type="match status" value="1"/>
</dbReference>
<dbReference type="InterPro" id="IPR011990">
    <property type="entry name" value="TPR-like_helical_dom_sf"/>
</dbReference>
<dbReference type="PANTHER" id="PTHR16305:SF35">
    <property type="entry name" value="TRANSCRIPTIONAL ACTIVATOR DOMAIN"/>
    <property type="match status" value="1"/>
</dbReference>
<dbReference type="GO" id="GO:0005737">
    <property type="term" value="C:cytoplasm"/>
    <property type="evidence" value="ECO:0007669"/>
    <property type="project" value="TreeGrafter"/>
</dbReference>
<name>A0A6I3JGJ4_9ACTN</name>
<comment type="caution">
    <text evidence="4">The sequence shown here is derived from an EMBL/GenBank/DDBJ whole genome shotgun (WGS) entry which is preliminary data.</text>
</comment>
<organism evidence="4 5">
    <name type="scientific">Nocardioides marmotae</name>
    <dbReference type="NCBI Taxonomy" id="2663857"/>
    <lineage>
        <taxon>Bacteria</taxon>
        <taxon>Bacillati</taxon>
        <taxon>Actinomycetota</taxon>
        <taxon>Actinomycetes</taxon>
        <taxon>Propionibacteriales</taxon>
        <taxon>Nocardioidaceae</taxon>
        <taxon>Nocardioides</taxon>
    </lineage>
</organism>
<dbReference type="AlphaFoldDB" id="A0A6I3JGJ4"/>
<keyword evidence="1" id="KW-0547">Nucleotide-binding</keyword>